<sequence>MNRLLRSLSFRLALTYAGLFCLSVALLMGAVYWLRVVVPMDRARWMVQQEEAAFRAEYLARGPDATRAALERRAHATGGIKAFHALLAPGGAVVTANLPSWPVRPMPHLTLIEADTFLDGAEVDHNALVSDQYLPDGARLMVGRDVEDVTSEAEVLRTAAIWIFGVTLLLGLSGGWLMSLAIGARIEAVRRAARQVMDGDLAGRVEVRGTNDDFDRLGETLNLMLSRIESLFRAVQSVSDNAAHELRTPLARLVGRLEELEHRSRSDPAMRAAAAGAIAEASRLQQILAALMRISRLENGRHPLELQRTDVVQLLEDLVEFYQPEAERLGIELVLKARRPLVADLDLDLVFQALSNLLDNALKHAGGGRRVELQGSRLAAGLCLSVTDDGPGLDEEERERVTEQFYRGRASGKCPGDGLGLSMVAAIAHAHGAALEFADAAPGLRVQLVFPEAAQPGRHRCSAAMLAIAADSLSGECQTAEATAGVRPRAGA</sequence>
<evidence type="ECO:0000256" key="9">
    <source>
        <dbReference type="ARBA" id="ARBA00023012"/>
    </source>
</evidence>
<keyword evidence="6 11" id="KW-0812">Transmembrane</keyword>
<dbReference type="AlphaFoldDB" id="A0A7X4K5N2"/>
<keyword evidence="10 11" id="KW-0472">Membrane</keyword>
<evidence type="ECO:0000313" key="14">
    <source>
        <dbReference type="EMBL" id="MYL96294.1"/>
    </source>
</evidence>
<keyword evidence="5" id="KW-0808">Transferase</keyword>
<dbReference type="SMART" id="SM00387">
    <property type="entry name" value="HATPase_c"/>
    <property type="match status" value="1"/>
</dbReference>
<evidence type="ECO:0000259" key="13">
    <source>
        <dbReference type="PROSITE" id="PS50885"/>
    </source>
</evidence>
<keyword evidence="15" id="KW-1185">Reference proteome</keyword>
<feature type="transmembrane region" description="Helical" evidence="11">
    <location>
        <begin position="12"/>
        <end position="34"/>
    </location>
</feature>
<evidence type="ECO:0000256" key="11">
    <source>
        <dbReference type="SAM" id="Phobius"/>
    </source>
</evidence>
<keyword evidence="4" id="KW-0597">Phosphoprotein</keyword>
<dbReference type="SUPFAM" id="SSF55874">
    <property type="entry name" value="ATPase domain of HSP90 chaperone/DNA topoisomerase II/histidine kinase"/>
    <property type="match status" value="1"/>
</dbReference>
<dbReference type="InterPro" id="IPR003660">
    <property type="entry name" value="HAMP_dom"/>
</dbReference>
<dbReference type="GO" id="GO:0000155">
    <property type="term" value="F:phosphorelay sensor kinase activity"/>
    <property type="evidence" value="ECO:0007669"/>
    <property type="project" value="InterPro"/>
</dbReference>
<dbReference type="CDD" id="cd00075">
    <property type="entry name" value="HATPase"/>
    <property type="match status" value="1"/>
</dbReference>
<dbReference type="InterPro" id="IPR005467">
    <property type="entry name" value="His_kinase_dom"/>
</dbReference>
<gene>
    <name evidence="14" type="ORF">GR702_00710</name>
</gene>
<evidence type="ECO:0000256" key="4">
    <source>
        <dbReference type="ARBA" id="ARBA00022553"/>
    </source>
</evidence>
<dbReference type="SMART" id="SM00388">
    <property type="entry name" value="HisKA"/>
    <property type="match status" value="1"/>
</dbReference>
<dbReference type="PROSITE" id="PS50109">
    <property type="entry name" value="HIS_KIN"/>
    <property type="match status" value="1"/>
</dbReference>
<dbReference type="InterPro" id="IPR003594">
    <property type="entry name" value="HATPase_dom"/>
</dbReference>
<keyword evidence="8 11" id="KW-1133">Transmembrane helix</keyword>
<evidence type="ECO:0000313" key="15">
    <source>
        <dbReference type="Proteomes" id="UP000465810"/>
    </source>
</evidence>
<dbReference type="SUPFAM" id="SSF47384">
    <property type="entry name" value="Homodimeric domain of signal transducing histidine kinase"/>
    <property type="match status" value="1"/>
</dbReference>
<dbReference type="PROSITE" id="PS50885">
    <property type="entry name" value="HAMP"/>
    <property type="match status" value="1"/>
</dbReference>
<evidence type="ECO:0000256" key="8">
    <source>
        <dbReference type="ARBA" id="ARBA00022989"/>
    </source>
</evidence>
<organism evidence="14 15">
    <name type="scientific">Novosphingobium silvae</name>
    <dbReference type="NCBI Taxonomy" id="2692619"/>
    <lineage>
        <taxon>Bacteria</taxon>
        <taxon>Pseudomonadati</taxon>
        <taxon>Pseudomonadota</taxon>
        <taxon>Alphaproteobacteria</taxon>
        <taxon>Sphingomonadales</taxon>
        <taxon>Sphingomonadaceae</taxon>
        <taxon>Novosphingobium</taxon>
    </lineage>
</organism>
<dbReference type="CDD" id="cd06225">
    <property type="entry name" value="HAMP"/>
    <property type="match status" value="1"/>
</dbReference>
<dbReference type="CDD" id="cd00082">
    <property type="entry name" value="HisKA"/>
    <property type="match status" value="1"/>
</dbReference>
<dbReference type="InterPro" id="IPR004358">
    <property type="entry name" value="Sig_transdc_His_kin-like_C"/>
</dbReference>
<dbReference type="Proteomes" id="UP000465810">
    <property type="component" value="Unassembled WGS sequence"/>
</dbReference>
<keyword evidence="7" id="KW-0418">Kinase</keyword>
<dbReference type="InterPro" id="IPR003661">
    <property type="entry name" value="HisK_dim/P_dom"/>
</dbReference>
<evidence type="ECO:0000259" key="12">
    <source>
        <dbReference type="PROSITE" id="PS50109"/>
    </source>
</evidence>
<dbReference type="EMBL" id="WVTD01000001">
    <property type="protein sequence ID" value="MYL96294.1"/>
    <property type="molecule type" value="Genomic_DNA"/>
</dbReference>
<dbReference type="RefSeq" id="WP_160984033.1">
    <property type="nucleotide sequence ID" value="NZ_WVTD01000001.1"/>
</dbReference>
<protein>
    <recommendedName>
        <fullName evidence="3">histidine kinase</fullName>
        <ecNumber evidence="3">2.7.13.3</ecNumber>
    </recommendedName>
</protein>
<comment type="subcellular location">
    <subcellularLocation>
        <location evidence="2">Membrane</location>
    </subcellularLocation>
</comment>
<comment type="caution">
    <text evidence="14">The sequence shown here is derived from an EMBL/GenBank/DDBJ whole genome shotgun (WGS) entry which is preliminary data.</text>
</comment>
<dbReference type="Gene3D" id="1.10.287.130">
    <property type="match status" value="1"/>
</dbReference>
<dbReference type="PANTHER" id="PTHR45436:SF8">
    <property type="entry name" value="HISTIDINE KINASE"/>
    <property type="match status" value="1"/>
</dbReference>
<dbReference type="Pfam" id="PF02518">
    <property type="entry name" value="HATPase_c"/>
    <property type="match status" value="1"/>
</dbReference>
<evidence type="ECO:0000256" key="1">
    <source>
        <dbReference type="ARBA" id="ARBA00000085"/>
    </source>
</evidence>
<comment type="catalytic activity">
    <reaction evidence="1">
        <text>ATP + protein L-histidine = ADP + protein N-phospho-L-histidine.</text>
        <dbReference type="EC" id="2.7.13.3"/>
    </reaction>
</comment>
<feature type="domain" description="Histidine kinase" evidence="12">
    <location>
        <begin position="241"/>
        <end position="454"/>
    </location>
</feature>
<dbReference type="PANTHER" id="PTHR45436">
    <property type="entry name" value="SENSOR HISTIDINE KINASE YKOH"/>
    <property type="match status" value="1"/>
</dbReference>
<dbReference type="InterPro" id="IPR036890">
    <property type="entry name" value="HATPase_C_sf"/>
</dbReference>
<dbReference type="InterPro" id="IPR050428">
    <property type="entry name" value="TCS_sensor_his_kinase"/>
</dbReference>
<proteinExistence type="predicted"/>
<name>A0A7X4K5N2_9SPHN</name>
<keyword evidence="9" id="KW-0902">Two-component regulatory system</keyword>
<feature type="domain" description="HAMP" evidence="13">
    <location>
        <begin position="180"/>
        <end position="233"/>
    </location>
</feature>
<dbReference type="GO" id="GO:0005886">
    <property type="term" value="C:plasma membrane"/>
    <property type="evidence" value="ECO:0007669"/>
    <property type="project" value="TreeGrafter"/>
</dbReference>
<dbReference type="Gene3D" id="6.10.340.10">
    <property type="match status" value="1"/>
</dbReference>
<evidence type="ECO:0000256" key="7">
    <source>
        <dbReference type="ARBA" id="ARBA00022777"/>
    </source>
</evidence>
<dbReference type="SMART" id="SM00304">
    <property type="entry name" value="HAMP"/>
    <property type="match status" value="1"/>
</dbReference>
<dbReference type="Pfam" id="PF00512">
    <property type="entry name" value="HisKA"/>
    <property type="match status" value="1"/>
</dbReference>
<dbReference type="Pfam" id="PF00672">
    <property type="entry name" value="HAMP"/>
    <property type="match status" value="1"/>
</dbReference>
<dbReference type="EC" id="2.7.13.3" evidence="3"/>
<evidence type="ECO:0000256" key="3">
    <source>
        <dbReference type="ARBA" id="ARBA00012438"/>
    </source>
</evidence>
<evidence type="ECO:0000256" key="2">
    <source>
        <dbReference type="ARBA" id="ARBA00004370"/>
    </source>
</evidence>
<dbReference type="Gene3D" id="3.30.565.10">
    <property type="entry name" value="Histidine kinase-like ATPase, C-terminal domain"/>
    <property type="match status" value="1"/>
</dbReference>
<reference evidence="14 15" key="1">
    <citation type="submission" date="2019-12" db="EMBL/GenBank/DDBJ databases">
        <authorList>
            <person name="Feng G."/>
            <person name="Zhu H."/>
        </authorList>
    </citation>
    <scope>NUCLEOTIDE SEQUENCE [LARGE SCALE GENOMIC DNA]</scope>
    <source>
        <strain evidence="14 15">FGD1</strain>
    </source>
</reference>
<evidence type="ECO:0000256" key="5">
    <source>
        <dbReference type="ARBA" id="ARBA00022679"/>
    </source>
</evidence>
<feature type="transmembrane region" description="Helical" evidence="11">
    <location>
        <begin position="159"/>
        <end position="184"/>
    </location>
</feature>
<dbReference type="InterPro" id="IPR036097">
    <property type="entry name" value="HisK_dim/P_sf"/>
</dbReference>
<dbReference type="SUPFAM" id="SSF158472">
    <property type="entry name" value="HAMP domain-like"/>
    <property type="match status" value="1"/>
</dbReference>
<accession>A0A7X4K5N2</accession>
<evidence type="ECO:0000256" key="10">
    <source>
        <dbReference type="ARBA" id="ARBA00023136"/>
    </source>
</evidence>
<dbReference type="PRINTS" id="PR00344">
    <property type="entry name" value="BCTRLSENSOR"/>
</dbReference>
<evidence type="ECO:0000256" key="6">
    <source>
        <dbReference type="ARBA" id="ARBA00022692"/>
    </source>
</evidence>